<dbReference type="GO" id="GO:0005737">
    <property type="term" value="C:cytoplasm"/>
    <property type="evidence" value="ECO:0007669"/>
    <property type="project" value="TreeGrafter"/>
</dbReference>
<dbReference type="EMBL" id="FOTL01000005">
    <property type="protein sequence ID" value="SFL29146.1"/>
    <property type="molecule type" value="Genomic_DNA"/>
</dbReference>
<dbReference type="Proteomes" id="UP000066376">
    <property type="component" value="Chromosome"/>
</dbReference>
<dbReference type="GeneID" id="28489014"/>
<dbReference type="InterPro" id="IPR015421">
    <property type="entry name" value="PyrdxlP-dep_Trfase_major"/>
</dbReference>
<dbReference type="Pfam" id="PF01053">
    <property type="entry name" value="Cys_Met_Meta_PP"/>
    <property type="match status" value="1"/>
</dbReference>
<dbReference type="PANTHER" id="PTHR43797">
    <property type="entry name" value="HOMOCYSTEINE/CYSTEINE SYNTHASE"/>
    <property type="match status" value="1"/>
</dbReference>
<proteinExistence type="inferred from homology"/>
<comment type="cofactor">
    <cofactor evidence="1">
        <name>pyridoxal 5'-phosphate</name>
        <dbReference type="ChEBI" id="CHEBI:597326"/>
    </cofactor>
</comment>
<dbReference type="NCBIfam" id="TIGR01326">
    <property type="entry name" value="OAH_OAS_sulfhy"/>
    <property type="match status" value="1"/>
</dbReference>
<accession>A0A126QZM2</accession>
<comment type="similarity">
    <text evidence="2">Belongs to the trans-sulfuration enzymes family.</text>
</comment>
<evidence type="ECO:0000313" key="5">
    <source>
        <dbReference type="EMBL" id="AMK15274.1"/>
    </source>
</evidence>
<dbReference type="GO" id="GO:0030170">
    <property type="term" value="F:pyridoxal phosphate binding"/>
    <property type="evidence" value="ECO:0007669"/>
    <property type="project" value="InterPro"/>
</dbReference>
<dbReference type="Gene3D" id="3.90.1150.10">
    <property type="entry name" value="Aspartate Aminotransferase, domain 1"/>
    <property type="match status" value="1"/>
</dbReference>
<dbReference type="KEGG" id="mol:YLM1_0717"/>
<evidence type="ECO:0000256" key="1">
    <source>
        <dbReference type="ARBA" id="ARBA00001933"/>
    </source>
</evidence>
<keyword evidence="4" id="KW-0663">Pyridoxal phosphate</keyword>
<keyword evidence="7" id="KW-1185">Reference proteome</keyword>
<sequence>MKRKYGDRTLEVHAGQEEADPATGARAVPIYQTSSYVFESAEYAANIFALKEPGNIYTRLNNPTNDVFEKRVAAIEGGVGALSTSSGMAAITLAILNITQCGDEIVSGDNLYGGTYSLFKTTLKRFGITVNFVDSQDTESFEDAITDKTKLIYCESIGNPKLDVPDFEKLADIAHRHGIPLIVDNTSAIGMVKPIEHGADIVVHSATKIIGGHGTSLGGTIVDSGNFDWTNGKFPEFTEPDESYHGLVYVDRFGDAAYITKARVQIMRDLGSCISPFNAFILLQGLETMSLRVKQHTENALEVAKFLDDHELVSWVNYPGLEDNPNHEIAKKYLNGKYGCVLGFGIKGGIEEGKKFIESVELLSHLANICDAKTLVVHPASTTHSTLSPEEQESTGVSPDFIRMSVGIENVEDIIADIDQALKKAVK</sequence>
<reference evidence="8" key="3">
    <citation type="submission" date="2016-10" db="EMBL/GenBank/DDBJ databases">
        <authorList>
            <person name="Varghese N."/>
        </authorList>
    </citation>
    <scope>NUCLEOTIDE SEQUENCE [LARGE SCALE GENOMIC DNA]</scope>
    <source>
        <strain evidence="8">DSM 16632</strain>
    </source>
</reference>
<evidence type="ECO:0000313" key="6">
    <source>
        <dbReference type="EMBL" id="SFL29146.1"/>
    </source>
</evidence>
<keyword evidence="3" id="KW-0808">Transferase</keyword>
<dbReference type="RefSeq" id="WP_067146378.1">
    <property type="nucleotide sequence ID" value="NZ_CP014265.1"/>
</dbReference>
<dbReference type="GO" id="GO:0019346">
    <property type="term" value="P:transsulfuration"/>
    <property type="evidence" value="ECO:0007669"/>
    <property type="project" value="InterPro"/>
</dbReference>
<dbReference type="SUPFAM" id="SSF53383">
    <property type="entry name" value="PLP-dependent transferases"/>
    <property type="match status" value="1"/>
</dbReference>
<dbReference type="PIRSF" id="PIRSF001434">
    <property type="entry name" value="CGS"/>
    <property type="match status" value="1"/>
</dbReference>
<dbReference type="GO" id="GO:0004124">
    <property type="term" value="F:cysteine synthase activity"/>
    <property type="evidence" value="ECO:0007669"/>
    <property type="project" value="TreeGrafter"/>
</dbReference>
<dbReference type="PROSITE" id="PS00868">
    <property type="entry name" value="CYS_MET_METAB_PP"/>
    <property type="match status" value="1"/>
</dbReference>
<gene>
    <name evidence="6" type="ORF">SAMN02910297_00467</name>
    <name evidence="5" type="ORF">YLM1_0717</name>
</gene>
<dbReference type="OrthoDB" id="43458at2157"/>
<reference evidence="7" key="2">
    <citation type="submission" date="2016-02" db="EMBL/GenBank/DDBJ databases">
        <title>The draft genome sequence of the rumen methanogen Methanobrevibacter olleyae YLM1.</title>
        <authorList>
            <consortium name="New Zealand Agricultural Greenhouse Gas Research Centre/Pastoral Greenhouse Gas Research Consortium"/>
            <person name="Kelly W.J."/>
            <person name="Li D."/>
            <person name="Lambie S.C."/>
            <person name="Attwood G.T."/>
            <person name="Altermann E."/>
            <person name="Leahy S.C."/>
        </authorList>
    </citation>
    <scope>NUCLEOTIDE SEQUENCE [LARGE SCALE GENOMIC DNA]</scope>
    <source>
        <strain evidence="7">YLM1</strain>
    </source>
</reference>
<keyword evidence="6" id="KW-0456">Lyase</keyword>
<dbReference type="Proteomes" id="UP000183442">
    <property type="component" value="Unassembled WGS sequence"/>
</dbReference>
<dbReference type="STRING" id="294671.YLM1_0717"/>
<evidence type="ECO:0000313" key="7">
    <source>
        <dbReference type="Proteomes" id="UP000066376"/>
    </source>
</evidence>
<dbReference type="GO" id="GO:0003961">
    <property type="term" value="F:O-acetylhomoserine aminocarboxypropyltransferase activity"/>
    <property type="evidence" value="ECO:0007669"/>
    <property type="project" value="TreeGrafter"/>
</dbReference>
<evidence type="ECO:0000256" key="2">
    <source>
        <dbReference type="ARBA" id="ARBA00009077"/>
    </source>
</evidence>
<protein>
    <submittedName>
        <fullName evidence="6">O-acetylhomoserine (Thiol)-lyase</fullName>
    </submittedName>
    <submittedName>
        <fullName evidence="5">O-acetylhomoserine/O-acetylserine sulfhydrylase MetZ/CysK</fullName>
    </submittedName>
</protein>
<dbReference type="InterPro" id="IPR006235">
    <property type="entry name" value="OAc-hSer/O-AcSer_sulfhydrylase"/>
</dbReference>
<dbReference type="InterPro" id="IPR000277">
    <property type="entry name" value="Cys/Met-Metab_PyrdxlP-dep_enz"/>
</dbReference>
<organism evidence="5 7">
    <name type="scientific">Methanobrevibacter olleyae</name>
    <dbReference type="NCBI Taxonomy" id="294671"/>
    <lineage>
        <taxon>Archaea</taxon>
        <taxon>Methanobacteriati</taxon>
        <taxon>Methanobacteriota</taxon>
        <taxon>Methanomada group</taxon>
        <taxon>Methanobacteria</taxon>
        <taxon>Methanobacteriales</taxon>
        <taxon>Methanobacteriaceae</taxon>
        <taxon>Methanobrevibacter</taxon>
    </lineage>
</organism>
<dbReference type="FunFam" id="3.40.640.10:FF:000035">
    <property type="entry name" value="O-succinylhomoserine sulfhydrylase"/>
    <property type="match status" value="1"/>
</dbReference>
<dbReference type="PATRIC" id="fig|294671.3.peg.748"/>
<dbReference type="InterPro" id="IPR015422">
    <property type="entry name" value="PyrdxlP-dep_Trfase_small"/>
</dbReference>
<evidence type="ECO:0000256" key="3">
    <source>
        <dbReference type="ARBA" id="ARBA00022679"/>
    </source>
</evidence>
<dbReference type="Gene3D" id="3.40.640.10">
    <property type="entry name" value="Type I PLP-dependent aspartate aminotransferase-like (Major domain)"/>
    <property type="match status" value="1"/>
</dbReference>
<dbReference type="EMBL" id="CP014265">
    <property type="protein sequence ID" value="AMK15274.1"/>
    <property type="molecule type" value="Genomic_DNA"/>
</dbReference>
<dbReference type="InterPro" id="IPR015424">
    <property type="entry name" value="PyrdxlP-dep_Trfase"/>
</dbReference>
<reference evidence="5 7" key="1">
    <citation type="journal article" date="2016" name="Genome Announc.">
        <title>Draft Genome Sequence of the Rumen Methanogen Methanobrevibacter olleyae YLM1.</title>
        <authorList>
            <person name="Kelly W.J."/>
            <person name="Li D."/>
            <person name="Lambie S.C."/>
            <person name="Cox F."/>
            <person name="Attwood G.T."/>
            <person name="Altermann E."/>
            <person name="Leahy S.C."/>
        </authorList>
    </citation>
    <scope>NUCLEOTIDE SEQUENCE [LARGE SCALE GENOMIC DNA]</scope>
    <source>
        <strain evidence="5 7">YLM1</strain>
    </source>
</reference>
<dbReference type="GO" id="GO:0071269">
    <property type="term" value="P:L-homocysteine biosynthetic process"/>
    <property type="evidence" value="ECO:0007669"/>
    <property type="project" value="TreeGrafter"/>
</dbReference>
<name>A0A126QZM2_METOL</name>
<dbReference type="InterPro" id="IPR054542">
    <property type="entry name" value="Cys_met_metab_PP"/>
</dbReference>
<dbReference type="GO" id="GO:0016829">
    <property type="term" value="F:lyase activity"/>
    <property type="evidence" value="ECO:0007669"/>
    <property type="project" value="UniProtKB-KW"/>
</dbReference>
<evidence type="ECO:0000256" key="4">
    <source>
        <dbReference type="ARBA" id="ARBA00022898"/>
    </source>
</evidence>
<reference evidence="6" key="4">
    <citation type="submission" date="2016-10" db="EMBL/GenBank/DDBJ databases">
        <authorList>
            <person name="de Groot N.N."/>
        </authorList>
    </citation>
    <scope>NUCLEOTIDE SEQUENCE [LARGE SCALE GENOMIC DNA]</scope>
    <source>
        <strain evidence="6">DSM 16632</strain>
    </source>
</reference>
<dbReference type="PANTHER" id="PTHR43797:SF2">
    <property type="entry name" value="HOMOCYSTEINE_CYSTEINE SYNTHASE"/>
    <property type="match status" value="1"/>
</dbReference>
<dbReference type="GO" id="GO:0006535">
    <property type="term" value="P:cysteine biosynthetic process from serine"/>
    <property type="evidence" value="ECO:0007669"/>
    <property type="project" value="TreeGrafter"/>
</dbReference>
<dbReference type="CDD" id="cd00614">
    <property type="entry name" value="CGS_like"/>
    <property type="match status" value="1"/>
</dbReference>
<evidence type="ECO:0000313" key="8">
    <source>
        <dbReference type="Proteomes" id="UP000183442"/>
    </source>
</evidence>
<dbReference type="AlphaFoldDB" id="A0A126QZM2"/>